<organism evidence="2 3">
    <name type="scientific">Nitrobacter hamburgensis (strain DSM 10229 / NCIMB 13809 / X14)</name>
    <dbReference type="NCBI Taxonomy" id="323097"/>
    <lineage>
        <taxon>Bacteria</taxon>
        <taxon>Pseudomonadati</taxon>
        <taxon>Pseudomonadota</taxon>
        <taxon>Alphaproteobacteria</taxon>
        <taxon>Hyphomicrobiales</taxon>
        <taxon>Nitrobacteraceae</taxon>
        <taxon>Nitrobacter</taxon>
    </lineage>
</organism>
<accession>Q1QH35</accession>
<protein>
    <recommendedName>
        <fullName evidence="4">Transmembrane protein</fullName>
    </recommendedName>
</protein>
<dbReference type="AlphaFoldDB" id="Q1QH35"/>
<feature type="transmembrane region" description="Helical" evidence="1">
    <location>
        <begin position="57"/>
        <end position="76"/>
    </location>
</feature>
<dbReference type="STRING" id="323097.Nham_3738"/>
<gene>
    <name evidence="2" type="ordered locus">Nham_3738</name>
</gene>
<name>Q1QH35_NITHX</name>
<keyword evidence="1" id="KW-0812">Transmembrane</keyword>
<evidence type="ECO:0000313" key="2">
    <source>
        <dbReference type="EMBL" id="ABE64462.1"/>
    </source>
</evidence>
<dbReference type="HOGENOM" id="CLU_130933_0_0_5"/>
<keyword evidence="1" id="KW-0472">Membrane</keyword>
<evidence type="ECO:0000256" key="1">
    <source>
        <dbReference type="SAM" id="Phobius"/>
    </source>
</evidence>
<evidence type="ECO:0000313" key="3">
    <source>
        <dbReference type="Proteomes" id="UP000001953"/>
    </source>
</evidence>
<evidence type="ECO:0008006" key="4">
    <source>
        <dbReference type="Google" id="ProtNLM"/>
    </source>
</evidence>
<keyword evidence="1" id="KW-1133">Transmembrane helix</keyword>
<dbReference type="KEGG" id="nha:Nham_3738"/>
<feature type="transmembrane region" description="Helical" evidence="1">
    <location>
        <begin position="116"/>
        <end position="134"/>
    </location>
</feature>
<dbReference type="EMBL" id="CP000319">
    <property type="protein sequence ID" value="ABE64462.1"/>
    <property type="molecule type" value="Genomic_DNA"/>
</dbReference>
<reference evidence="2 3" key="1">
    <citation type="submission" date="2006-03" db="EMBL/GenBank/DDBJ databases">
        <title>Complete sequence of chromosome of Nitrobacter hamburgensis X14.</title>
        <authorList>
            <consortium name="US DOE Joint Genome Institute"/>
            <person name="Copeland A."/>
            <person name="Lucas S."/>
            <person name="Lapidus A."/>
            <person name="Barry K."/>
            <person name="Detter J.C."/>
            <person name="Glavina del Rio T."/>
            <person name="Hammon N."/>
            <person name="Israni S."/>
            <person name="Dalin E."/>
            <person name="Tice H."/>
            <person name="Pitluck S."/>
            <person name="Chain P."/>
            <person name="Malfatti S."/>
            <person name="Shin M."/>
            <person name="Vergez L."/>
            <person name="Schmutz J."/>
            <person name="Larimer F."/>
            <person name="Land M."/>
            <person name="Hauser L."/>
            <person name="Kyrpides N."/>
            <person name="Ivanova N."/>
            <person name="Ward B."/>
            <person name="Arp D."/>
            <person name="Klotz M."/>
            <person name="Stein L."/>
            <person name="O'Mullan G."/>
            <person name="Starkenburg S."/>
            <person name="Sayavedra L."/>
            <person name="Poret-Peterson A.T."/>
            <person name="Gentry M.E."/>
            <person name="Bruce D."/>
            <person name="Richardson P."/>
        </authorList>
    </citation>
    <scope>NUCLEOTIDE SEQUENCE [LARGE SCALE GENOMIC DNA]</scope>
    <source>
        <strain evidence="3">DSM 10229 / NCIMB 13809 / X14</strain>
    </source>
</reference>
<keyword evidence="3" id="KW-1185">Reference proteome</keyword>
<proteinExistence type="predicted"/>
<sequence>MRDDRHDLPRIVQITLEPGTRRETGGCLKNGLKRPGNIIEVFQMLTRRNFKSSTGRSVVLATVAAMALAAAGPSFAGSSAPVSKEISATGPSGATDFSAARRHYDHRRHYRGGGDAAAAAAFAGIIGTVGAIAASQARRDAYYDYGPGYYAPPPGYYYGGPRYPSPYGGAYYAPY</sequence>
<dbReference type="Proteomes" id="UP000001953">
    <property type="component" value="Chromosome"/>
</dbReference>